<feature type="region of interest" description="Disordered" evidence="1">
    <location>
        <begin position="23"/>
        <end position="70"/>
    </location>
</feature>
<name>A0ABD5XYR6_9EURY</name>
<feature type="domain" description="DUF7979" evidence="2">
    <location>
        <begin position="60"/>
        <end position="126"/>
    </location>
</feature>
<dbReference type="AlphaFoldDB" id="A0ABD5XYR6"/>
<feature type="compositionally biased region" description="Low complexity" evidence="1">
    <location>
        <begin position="23"/>
        <end position="44"/>
    </location>
</feature>
<dbReference type="Proteomes" id="UP001596432">
    <property type="component" value="Unassembled WGS sequence"/>
</dbReference>
<sequence>MRGLRPLSLLLALAVLGGCLAAPGPAGETTTTPTDAATQTPTSTEQSTVPPGETPLPGSPTPDESNAGKTIDYADLPAESRAAFDDAFDHRVSFVPDSPYVEGEHTVDAASPFHDYEYVRKNGTRYPIDLSMDGELYASYGIDSERVDGDVNGTVVPVSNVSTEVRDEVRWAVENGTHHVPAGKWDSLPGELGGLEHVCYEGETYSLSYIVGDYWALRLTVEDGN</sequence>
<evidence type="ECO:0000259" key="2">
    <source>
        <dbReference type="Pfam" id="PF25934"/>
    </source>
</evidence>
<gene>
    <name evidence="3" type="ORF">ACFQMA_04670</name>
</gene>
<dbReference type="InterPro" id="IPR058285">
    <property type="entry name" value="DUF7979"/>
</dbReference>
<dbReference type="PROSITE" id="PS51257">
    <property type="entry name" value="PROKAR_LIPOPROTEIN"/>
    <property type="match status" value="1"/>
</dbReference>
<dbReference type="EMBL" id="JBHTAS010000001">
    <property type="protein sequence ID" value="MFC7139131.1"/>
    <property type="molecule type" value="Genomic_DNA"/>
</dbReference>
<organism evidence="3 4">
    <name type="scientific">Halosimplex aquaticum</name>
    <dbReference type="NCBI Taxonomy" id="3026162"/>
    <lineage>
        <taxon>Archaea</taxon>
        <taxon>Methanobacteriati</taxon>
        <taxon>Methanobacteriota</taxon>
        <taxon>Stenosarchaea group</taxon>
        <taxon>Halobacteria</taxon>
        <taxon>Halobacteriales</taxon>
        <taxon>Haloarculaceae</taxon>
        <taxon>Halosimplex</taxon>
    </lineage>
</organism>
<keyword evidence="4" id="KW-1185">Reference proteome</keyword>
<comment type="caution">
    <text evidence="3">The sequence shown here is derived from an EMBL/GenBank/DDBJ whole genome shotgun (WGS) entry which is preliminary data.</text>
</comment>
<dbReference type="RefSeq" id="WP_274324730.1">
    <property type="nucleotide sequence ID" value="NZ_CP118158.1"/>
</dbReference>
<evidence type="ECO:0000256" key="1">
    <source>
        <dbReference type="SAM" id="MobiDB-lite"/>
    </source>
</evidence>
<dbReference type="Pfam" id="PF25934">
    <property type="entry name" value="DUF7979"/>
    <property type="match status" value="2"/>
</dbReference>
<feature type="domain" description="DUF7979" evidence="2">
    <location>
        <begin position="139"/>
        <end position="207"/>
    </location>
</feature>
<reference evidence="3 4" key="1">
    <citation type="journal article" date="2019" name="Int. J. Syst. Evol. Microbiol.">
        <title>The Global Catalogue of Microorganisms (GCM) 10K type strain sequencing project: providing services to taxonomists for standard genome sequencing and annotation.</title>
        <authorList>
            <consortium name="The Broad Institute Genomics Platform"/>
            <consortium name="The Broad Institute Genome Sequencing Center for Infectious Disease"/>
            <person name="Wu L."/>
            <person name="Ma J."/>
        </authorList>
    </citation>
    <scope>NUCLEOTIDE SEQUENCE [LARGE SCALE GENOMIC DNA]</scope>
    <source>
        <strain evidence="3 4">XZYJT29</strain>
    </source>
</reference>
<proteinExistence type="predicted"/>
<dbReference type="GeneID" id="78819381"/>
<protein>
    <recommendedName>
        <fullName evidence="2">DUF7979 domain-containing protein</fullName>
    </recommendedName>
</protein>
<evidence type="ECO:0000313" key="4">
    <source>
        <dbReference type="Proteomes" id="UP001596432"/>
    </source>
</evidence>
<evidence type="ECO:0000313" key="3">
    <source>
        <dbReference type="EMBL" id="MFC7139131.1"/>
    </source>
</evidence>
<accession>A0ABD5XYR6</accession>